<sequence>MHRCDRWNSCECHRRSMFNM</sequence>
<reference evidence="1" key="2">
    <citation type="journal article" date="2015" name="Data Brief">
        <title>Shoot transcriptome of the giant reed, Arundo donax.</title>
        <authorList>
            <person name="Barrero R.A."/>
            <person name="Guerrero F.D."/>
            <person name="Moolhuijzen P."/>
            <person name="Goolsby J.A."/>
            <person name="Tidwell J."/>
            <person name="Bellgard S.E."/>
            <person name="Bellgard M.I."/>
        </authorList>
    </citation>
    <scope>NUCLEOTIDE SEQUENCE</scope>
    <source>
        <tissue evidence="1">Shoot tissue taken approximately 20 cm above the soil surface</tissue>
    </source>
</reference>
<organism evidence="1">
    <name type="scientific">Arundo donax</name>
    <name type="common">Giant reed</name>
    <name type="synonym">Donax arundinaceus</name>
    <dbReference type="NCBI Taxonomy" id="35708"/>
    <lineage>
        <taxon>Eukaryota</taxon>
        <taxon>Viridiplantae</taxon>
        <taxon>Streptophyta</taxon>
        <taxon>Embryophyta</taxon>
        <taxon>Tracheophyta</taxon>
        <taxon>Spermatophyta</taxon>
        <taxon>Magnoliopsida</taxon>
        <taxon>Liliopsida</taxon>
        <taxon>Poales</taxon>
        <taxon>Poaceae</taxon>
        <taxon>PACMAD clade</taxon>
        <taxon>Arundinoideae</taxon>
        <taxon>Arundineae</taxon>
        <taxon>Arundo</taxon>
    </lineage>
</organism>
<name>A0A0A9SCI5_ARUDO</name>
<proteinExistence type="predicted"/>
<reference evidence="1" key="1">
    <citation type="submission" date="2014-09" db="EMBL/GenBank/DDBJ databases">
        <authorList>
            <person name="Magalhaes I.L.F."/>
            <person name="Oliveira U."/>
            <person name="Santos F.R."/>
            <person name="Vidigal T.H.D.A."/>
            <person name="Brescovit A.D."/>
            <person name="Santos A.J."/>
        </authorList>
    </citation>
    <scope>NUCLEOTIDE SEQUENCE</scope>
    <source>
        <tissue evidence="1">Shoot tissue taken approximately 20 cm above the soil surface</tissue>
    </source>
</reference>
<evidence type="ECO:0000313" key="1">
    <source>
        <dbReference type="EMBL" id="JAD46471.1"/>
    </source>
</evidence>
<accession>A0A0A9SCI5</accession>
<dbReference type="EMBL" id="GBRH01251424">
    <property type="protein sequence ID" value="JAD46471.1"/>
    <property type="molecule type" value="Transcribed_RNA"/>
</dbReference>
<dbReference type="AlphaFoldDB" id="A0A0A9SCI5"/>
<protein>
    <submittedName>
        <fullName evidence="1">Uncharacterized protein</fullName>
    </submittedName>
</protein>